<feature type="region of interest" description="Disordered" evidence="1">
    <location>
        <begin position="184"/>
        <end position="253"/>
    </location>
</feature>
<dbReference type="GeneID" id="103487507"/>
<dbReference type="Gramene" id="MELO3C010379.2.1">
    <property type="protein sequence ID" value="MELO3C010379.2.1"/>
    <property type="gene ID" value="MELO3C010379.2"/>
</dbReference>
<feature type="compositionally biased region" description="Polar residues" evidence="1">
    <location>
        <begin position="235"/>
        <end position="244"/>
    </location>
</feature>
<dbReference type="RefSeq" id="XP_008444072.2">
    <property type="nucleotide sequence ID" value="XM_008445850.3"/>
</dbReference>
<organism evidence="3 4">
    <name type="scientific">Cucumis melo</name>
    <name type="common">Muskmelon</name>
    <dbReference type="NCBI Taxonomy" id="3656"/>
    <lineage>
        <taxon>Eukaryota</taxon>
        <taxon>Viridiplantae</taxon>
        <taxon>Streptophyta</taxon>
        <taxon>Embryophyta</taxon>
        <taxon>Tracheophyta</taxon>
        <taxon>Spermatophyta</taxon>
        <taxon>Magnoliopsida</taxon>
        <taxon>eudicotyledons</taxon>
        <taxon>Gunneridae</taxon>
        <taxon>Pentapetalae</taxon>
        <taxon>rosids</taxon>
        <taxon>fabids</taxon>
        <taxon>Cucurbitales</taxon>
        <taxon>Cucurbitaceae</taxon>
        <taxon>Benincaseae</taxon>
        <taxon>Cucumis</taxon>
    </lineage>
</organism>
<gene>
    <name evidence="4" type="primary">LOC103487507</name>
</gene>
<feature type="compositionally biased region" description="Acidic residues" evidence="1">
    <location>
        <begin position="56"/>
        <end position="67"/>
    </location>
</feature>
<dbReference type="InterPro" id="IPR013087">
    <property type="entry name" value="Znf_C2H2_type"/>
</dbReference>
<name>A0A1S3B926_CUCME</name>
<evidence type="ECO:0000313" key="3">
    <source>
        <dbReference type="Proteomes" id="UP001652600"/>
    </source>
</evidence>
<feature type="domain" description="C2H2-type" evidence="2">
    <location>
        <begin position="140"/>
        <end position="165"/>
    </location>
</feature>
<feature type="region of interest" description="Disordered" evidence="1">
    <location>
        <begin position="1"/>
        <end position="108"/>
    </location>
</feature>
<dbReference type="Proteomes" id="UP001652600">
    <property type="component" value="Chromosome 7"/>
</dbReference>
<sequence length="253" mass="28523">MIKRRFYRLEHGDNDNASDSSVSSSDSEPDAYIEESQDDVEVQEDDESFSTSSGYESEDSSVNEVDIDSSGRPSTEDDPDIGKEIQSHTGTQVPDEIPSDTQLPDERPLGILDLRSDILSMKESLPADVPVCILKCKSVFKCKLCPRVVCLNEETLKAHLKSKRHARSEKLLNEGRLKIMLNNSGEIENPENSTESPPRLPAFPPEYRRRKNKSRQSNGSQAKRSSKKQKERSNGDQMRGSTKNLPKKRRKIE</sequence>
<dbReference type="eggNOG" id="ENOG502RZ3C">
    <property type="taxonomic scope" value="Eukaryota"/>
</dbReference>
<keyword evidence="3" id="KW-1185">Reference proteome</keyword>
<feature type="compositionally biased region" description="Low complexity" evidence="1">
    <location>
        <begin position="15"/>
        <end position="26"/>
    </location>
</feature>
<reference evidence="4" key="1">
    <citation type="submission" date="2025-08" db="UniProtKB">
        <authorList>
            <consortium name="RefSeq"/>
        </authorList>
    </citation>
    <scope>IDENTIFICATION</scope>
    <source>
        <tissue evidence="4">Stem</tissue>
    </source>
</reference>
<dbReference type="AlphaFoldDB" id="A0A1S3B926"/>
<dbReference type="Pfam" id="PF12874">
    <property type="entry name" value="zf-met"/>
    <property type="match status" value="1"/>
</dbReference>
<dbReference type="KEGG" id="cmo:103487507"/>
<feature type="compositionally biased region" description="Polar residues" evidence="1">
    <location>
        <begin position="184"/>
        <end position="196"/>
    </location>
</feature>
<dbReference type="PANTHER" id="PTHR36332">
    <property type="entry name" value="STRESS RESPONSE PROTEIN"/>
    <property type="match status" value="1"/>
</dbReference>
<protein>
    <submittedName>
        <fullName evidence="4">Uncharacterized protein LOC103487507 isoform X1</fullName>
    </submittedName>
</protein>
<evidence type="ECO:0000256" key="1">
    <source>
        <dbReference type="SAM" id="MobiDB-lite"/>
    </source>
</evidence>
<evidence type="ECO:0000259" key="2">
    <source>
        <dbReference type="Pfam" id="PF12874"/>
    </source>
</evidence>
<accession>A0A1S3B926</accession>
<dbReference type="PANTHER" id="PTHR36332:SF1">
    <property type="entry name" value="STRESS RESPONSE PROTEIN"/>
    <property type="match status" value="1"/>
</dbReference>
<feature type="compositionally biased region" description="Acidic residues" evidence="1">
    <location>
        <begin position="27"/>
        <end position="48"/>
    </location>
</feature>
<proteinExistence type="predicted"/>
<evidence type="ECO:0000313" key="4">
    <source>
        <dbReference type="RefSeq" id="XP_008444072.2"/>
    </source>
</evidence>